<feature type="compositionally biased region" description="Polar residues" evidence="1">
    <location>
        <begin position="427"/>
        <end position="438"/>
    </location>
</feature>
<protein>
    <submittedName>
        <fullName evidence="4">Ground-like domain-containing protein</fullName>
    </submittedName>
</protein>
<evidence type="ECO:0000259" key="3">
    <source>
        <dbReference type="Pfam" id="PF04155"/>
    </source>
</evidence>
<dbReference type="Pfam" id="PF04155">
    <property type="entry name" value="Ground-like"/>
    <property type="match status" value="1"/>
</dbReference>
<evidence type="ECO:0000256" key="1">
    <source>
        <dbReference type="SAM" id="MobiDB-lite"/>
    </source>
</evidence>
<organism evidence="4 5">
    <name type="scientific">Ditylenchus destructor</name>
    <dbReference type="NCBI Taxonomy" id="166010"/>
    <lineage>
        <taxon>Eukaryota</taxon>
        <taxon>Metazoa</taxon>
        <taxon>Ecdysozoa</taxon>
        <taxon>Nematoda</taxon>
        <taxon>Chromadorea</taxon>
        <taxon>Rhabditida</taxon>
        <taxon>Tylenchina</taxon>
        <taxon>Tylenchomorpha</taxon>
        <taxon>Sphaerularioidea</taxon>
        <taxon>Anguinidae</taxon>
        <taxon>Anguininae</taxon>
        <taxon>Ditylenchus</taxon>
    </lineage>
</organism>
<feature type="region of interest" description="Disordered" evidence="1">
    <location>
        <begin position="555"/>
        <end position="585"/>
    </location>
</feature>
<gene>
    <name evidence="4" type="ORF">DdX_17211</name>
</gene>
<keyword evidence="2" id="KW-0472">Membrane</keyword>
<evidence type="ECO:0000313" key="4">
    <source>
        <dbReference type="EMBL" id="KAI1699612.1"/>
    </source>
</evidence>
<feature type="compositionally biased region" description="Polar residues" evidence="1">
    <location>
        <begin position="555"/>
        <end position="582"/>
    </location>
</feature>
<accession>A0AAD4MLS0</accession>
<dbReference type="Proteomes" id="UP001201812">
    <property type="component" value="Unassembled WGS sequence"/>
</dbReference>
<sequence length="759" mass="84082">MNRLSKKSVQNKAKIHEQVKHPDKFSLLITRHQYRRNCGLIFHILPIFLLVSTIFLPICETQRNIDINQKSENSAKIREGRQSPLRFQPETGEELKSKLLDNLNRYSSSTYSAKGQLDALEPAAPEEQHNEFIGTNGGENDDQRESDLMRDYRQTPEKNSKSQEQQSMSLKIPNLFSGLFGALPTPIPPAYPIPSLTLPTLAPPVIFTPFSMPAPLSTVDTTTPASGASLPGVKNSPVIVKNLFAEPFTPIGPASLRLRHSEALPLKTVTRASSFLNNQNKDVDLNFIRTNNEKRKPGPRLSPLPIAQKIESRNVSPSLTAVPVFLNRSSNGQSEVVALGNWRKKMYKLMQEHKRERESGPYENFTDVTQEAYAPSSTAQTPTTSSSSPTSLAKRRLELLNKLVGNNANSSVLLVLLNDNNEDDKTANNNGAKDSSVTLEEYSKTNHNDPEIKLYGVESSASSPISLQTEVPPASAHNVESVQNEWQRTAPRQIHAGFVTQKHIHAPTAQTDQQPSSGSPQPALLNPLFVTLAPPPIPSVMPTYTRNQPELLSEYASSVQSSRPTQVQSIPGSTLSSSNNRPENYVKDLENLGDDYSDTLEGHGKANKVQGEHHEDYDLQQEETCRSLVKTCPNSVMKNSFLSDDLQGSGGDENTEMCNSRRLNALIKETIIAGDAEASKRAIQARTEAEYGGFYNVICGTGFYSYIAHTDEFCLATAFDVNCYVFSPVCNLRLGFGSGIARRHMEIRQRRTRLRDRAV</sequence>
<proteinExistence type="predicted"/>
<dbReference type="EMBL" id="JAKKPZ010000173">
    <property type="protein sequence ID" value="KAI1699612.1"/>
    <property type="molecule type" value="Genomic_DNA"/>
</dbReference>
<keyword evidence="5" id="KW-1185">Reference proteome</keyword>
<dbReference type="InterPro" id="IPR007284">
    <property type="entry name" value="Ground-like_dom"/>
</dbReference>
<comment type="caution">
    <text evidence="4">The sequence shown here is derived from an EMBL/GenBank/DDBJ whole genome shotgun (WGS) entry which is preliminary data.</text>
</comment>
<keyword evidence="2" id="KW-0812">Transmembrane</keyword>
<feature type="region of interest" description="Disordered" evidence="1">
    <location>
        <begin position="421"/>
        <end position="445"/>
    </location>
</feature>
<name>A0AAD4MLS0_9BILA</name>
<feature type="transmembrane region" description="Helical" evidence="2">
    <location>
        <begin position="40"/>
        <end position="58"/>
    </location>
</feature>
<dbReference type="AlphaFoldDB" id="A0AAD4MLS0"/>
<feature type="domain" description="Ground-like" evidence="3">
    <location>
        <begin position="656"/>
        <end position="726"/>
    </location>
</feature>
<evidence type="ECO:0000313" key="5">
    <source>
        <dbReference type="Proteomes" id="UP001201812"/>
    </source>
</evidence>
<evidence type="ECO:0000256" key="2">
    <source>
        <dbReference type="SAM" id="Phobius"/>
    </source>
</evidence>
<keyword evidence="2" id="KW-1133">Transmembrane helix</keyword>
<reference evidence="4" key="1">
    <citation type="submission" date="2022-01" db="EMBL/GenBank/DDBJ databases">
        <title>Genome Sequence Resource for Two Populations of Ditylenchus destructor, the Migratory Endoparasitic Phytonematode.</title>
        <authorList>
            <person name="Zhang H."/>
            <person name="Lin R."/>
            <person name="Xie B."/>
        </authorList>
    </citation>
    <scope>NUCLEOTIDE SEQUENCE</scope>
    <source>
        <strain evidence="4">BazhouSP</strain>
    </source>
</reference>